<dbReference type="Proteomes" id="UP000466514">
    <property type="component" value="Chromosome"/>
</dbReference>
<feature type="signal peptide" evidence="2">
    <location>
        <begin position="1"/>
        <end position="31"/>
    </location>
</feature>
<evidence type="ECO:0000313" key="3">
    <source>
        <dbReference type="EMBL" id="BBX67437.1"/>
    </source>
</evidence>
<gene>
    <name evidence="3" type="ORF">MPSYJ_08980</name>
</gene>
<keyword evidence="2" id="KW-0732">Signal</keyword>
<evidence type="ECO:0000256" key="1">
    <source>
        <dbReference type="SAM" id="MobiDB-lite"/>
    </source>
</evidence>
<accession>A0A7I7M6D0</accession>
<keyword evidence="4" id="KW-1185">Reference proteome</keyword>
<feature type="compositionally biased region" description="Pro residues" evidence="1">
    <location>
        <begin position="33"/>
        <end position="53"/>
    </location>
</feature>
<protein>
    <submittedName>
        <fullName evidence="3">Uncharacterized protein</fullName>
    </submittedName>
</protein>
<proteinExistence type="predicted"/>
<feature type="region of interest" description="Disordered" evidence="1">
    <location>
        <begin position="28"/>
        <end position="61"/>
    </location>
</feature>
<evidence type="ECO:0000313" key="4">
    <source>
        <dbReference type="Proteomes" id="UP000466514"/>
    </source>
</evidence>
<dbReference type="KEGG" id="mpsc:MPSYJ_08980"/>
<dbReference type="RefSeq" id="WP_163720584.1">
    <property type="nucleotide sequence ID" value="NZ_AP022574.1"/>
</dbReference>
<sequence length="101" mass="10436">MSFIDRALPAAVVLGGLVAGALGFGAAPAFAQPAPPPPPPGPAEFPPNPPGEPVPNWASRKPAEMWNGEPVVWTSMWGGRWGVWKHGSFITLSSNPVTNGG</sequence>
<name>A0A7I7M6D0_9MYCO</name>
<dbReference type="AlphaFoldDB" id="A0A7I7M6D0"/>
<dbReference type="EMBL" id="AP022574">
    <property type="protein sequence ID" value="BBX67437.1"/>
    <property type="molecule type" value="Genomic_DNA"/>
</dbReference>
<reference evidence="3 4" key="1">
    <citation type="journal article" date="2019" name="Emerg. Microbes Infect.">
        <title>Comprehensive subspecies identification of 175 nontuberculous mycobacteria species based on 7547 genomic profiles.</title>
        <authorList>
            <person name="Matsumoto Y."/>
            <person name="Kinjo T."/>
            <person name="Motooka D."/>
            <person name="Nabeya D."/>
            <person name="Jung N."/>
            <person name="Uechi K."/>
            <person name="Horii T."/>
            <person name="Iida T."/>
            <person name="Fujita J."/>
            <person name="Nakamura S."/>
        </authorList>
    </citation>
    <scope>NUCLEOTIDE SEQUENCE [LARGE SCALE GENOMIC DNA]</scope>
    <source>
        <strain evidence="3 4">JCM 13323</strain>
    </source>
</reference>
<feature type="chain" id="PRO_5029825835" evidence="2">
    <location>
        <begin position="32"/>
        <end position="101"/>
    </location>
</feature>
<evidence type="ECO:0000256" key="2">
    <source>
        <dbReference type="SAM" id="SignalP"/>
    </source>
</evidence>
<organism evidence="3 4">
    <name type="scientific">Mycolicibacterium psychrotolerans</name>
    <dbReference type="NCBI Taxonomy" id="216929"/>
    <lineage>
        <taxon>Bacteria</taxon>
        <taxon>Bacillati</taxon>
        <taxon>Actinomycetota</taxon>
        <taxon>Actinomycetes</taxon>
        <taxon>Mycobacteriales</taxon>
        <taxon>Mycobacteriaceae</taxon>
        <taxon>Mycolicibacterium</taxon>
    </lineage>
</organism>